<comment type="caution">
    <text evidence="1">The sequence shown here is derived from an EMBL/GenBank/DDBJ whole genome shotgun (WGS) entry which is preliminary data.</text>
</comment>
<evidence type="ECO:0000313" key="2">
    <source>
        <dbReference type="Proteomes" id="UP000193964"/>
    </source>
</evidence>
<dbReference type="Proteomes" id="UP000193964">
    <property type="component" value="Unassembled WGS sequence"/>
</dbReference>
<gene>
    <name evidence="1" type="ORF">AWC31_27355</name>
</gene>
<dbReference type="EMBL" id="LQQA01000015">
    <property type="protein sequence ID" value="ORX14868.1"/>
    <property type="molecule type" value="Genomic_DNA"/>
</dbReference>
<protein>
    <submittedName>
        <fullName evidence="1">Uncharacterized protein</fullName>
    </submittedName>
</protein>
<proteinExistence type="predicted"/>
<dbReference type="AlphaFoldDB" id="A0A1X2F932"/>
<evidence type="ECO:0000313" key="1">
    <source>
        <dbReference type="EMBL" id="ORX14868.1"/>
    </source>
</evidence>
<name>A0A1X2F932_9MYCO</name>
<reference evidence="1 2" key="1">
    <citation type="submission" date="2016-01" db="EMBL/GenBank/DDBJ databases">
        <title>The new phylogeny of the genus Mycobacterium.</title>
        <authorList>
            <person name="Tarcisio F."/>
            <person name="Conor M."/>
            <person name="Antonella G."/>
            <person name="Elisabetta G."/>
            <person name="Giulia F.S."/>
            <person name="Sara T."/>
            <person name="Anna F."/>
            <person name="Clotilde B."/>
            <person name="Roberto B."/>
            <person name="Veronica D.S."/>
            <person name="Fabio R."/>
            <person name="Monica P."/>
            <person name="Olivier J."/>
            <person name="Enrico T."/>
            <person name="Nicola S."/>
        </authorList>
    </citation>
    <scope>NUCLEOTIDE SEQUENCE [LARGE SCALE GENOMIC DNA]</scope>
    <source>
        <strain evidence="1 2">ATCC 700010</strain>
    </source>
</reference>
<accession>A0A1X2F932</accession>
<organism evidence="1 2">
    <name type="scientific">Mycolicibacterium wolinskyi</name>
    <dbReference type="NCBI Taxonomy" id="59750"/>
    <lineage>
        <taxon>Bacteria</taxon>
        <taxon>Bacillati</taxon>
        <taxon>Actinomycetota</taxon>
        <taxon>Actinomycetes</taxon>
        <taxon>Mycobacteriales</taxon>
        <taxon>Mycobacteriaceae</taxon>
        <taxon>Mycolicibacterium</taxon>
    </lineage>
</organism>
<sequence length="334" mass="36793">MSARAAQDHLFLTPHEAWACAVLLTAEAGWNPSVVDELAVPDNVAGVADGVDVFTIRIDKPRRGRYRHSTTTEVVEPGGETGRALKWVIAATEPARDVLASIDEPTDRLLIYARHKGYTADDRFAFGTPNGTVRRLSTWAPCGPISLQRLRRTRQVLFDRTPTQNSRDVHDDAYVLNDSATRDESRPVIETGLTNALSTAENYVQLRIVAENAVDERIRSGSADTVIAACTDFQHHPGTDALCTDSFLACLGCANAVATPRHLGRLVVLHAALEELRSALSETEWRQRWQLHHQRLCDVLDHHSTDAERAHAMAATTDAERELVGRLLDGELSA</sequence>